<dbReference type="RefSeq" id="XP_033783540.1">
    <property type="nucleotide sequence ID" value="XM_033927649.1"/>
</dbReference>
<keyword evidence="5 11" id="KW-0732">Signal</keyword>
<dbReference type="GO" id="GO:0015031">
    <property type="term" value="P:protein transport"/>
    <property type="evidence" value="ECO:0007669"/>
    <property type="project" value="UniProtKB-KW"/>
</dbReference>
<dbReference type="RefSeq" id="XP_033783539.1">
    <property type="nucleotide sequence ID" value="XM_033927648.1"/>
</dbReference>
<evidence type="ECO:0000313" key="13">
    <source>
        <dbReference type="Proteomes" id="UP000515159"/>
    </source>
</evidence>
<dbReference type="InterPro" id="IPR016024">
    <property type="entry name" value="ARM-type_fold"/>
</dbReference>
<dbReference type="Pfam" id="PF08609">
    <property type="entry name" value="Fes1"/>
    <property type="match status" value="1"/>
</dbReference>
<dbReference type="PANTHER" id="PTHR19316">
    <property type="entry name" value="PROTEIN FOLDING REGULATOR"/>
    <property type="match status" value="1"/>
</dbReference>
<keyword evidence="13" id="KW-1185">Reference proteome</keyword>
<keyword evidence="6" id="KW-0256">Endoplasmic reticulum</keyword>
<sequence length="465" mass="53136">MNLCAYLECGTVKWKLILLLSAFLFRSCLSDQIPDFALMEVKENEIHEAENGDVIVEDELDPEDQEVFYPTREWQTVRPGQAVPAGLHMRLNLQTGKNEAKIPDSENEKNGMTYKKKDRRLGKVDVDSNIYTPQELKKVLAKFKEGVVTESSEDEKAKLEGIKQKFRAIDDLKKEFEELHVHLETDIEIMTKLINKYNSSSSSLNEKAAALHDLEYYVHQVDNAQNMLSLGALQLVINELNGTENVLKELSAFVLGSALSSNPKVQVEAIEGGALQKLLLILGTEQPLPVKKKALFALSSMLRHFPYAQQQFLKHGGLQILRSFFREKGTEVLCIRVVTLLYDMIIEKELLQDSEGNNEQMKEKIEQYKQVPLVPVLMEQGWCKIISDLLFLPEHDTREKVLKAVNLLLAFCKEQYRGDQKLNATLTTLRGEYEELVTEEQKAEEKDSYFRELLSSVNEILQNLK</sequence>
<keyword evidence="8" id="KW-0811">Translocation</keyword>
<comment type="similarity">
    <text evidence="2">Belongs to the SIL1 family.</text>
</comment>
<keyword evidence="7" id="KW-0653">Protein transport</keyword>
<proteinExistence type="inferred from homology"/>
<dbReference type="InterPro" id="IPR011989">
    <property type="entry name" value="ARM-like"/>
</dbReference>
<dbReference type="Proteomes" id="UP000515159">
    <property type="component" value="Chromosome 18"/>
</dbReference>
<organism evidence="13 15">
    <name type="scientific">Geotrypetes seraphini</name>
    <name type="common">Gaboon caecilian</name>
    <name type="synonym">Caecilia seraphini</name>
    <dbReference type="NCBI Taxonomy" id="260995"/>
    <lineage>
        <taxon>Eukaryota</taxon>
        <taxon>Metazoa</taxon>
        <taxon>Chordata</taxon>
        <taxon>Craniata</taxon>
        <taxon>Vertebrata</taxon>
        <taxon>Euteleostomi</taxon>
        <taxon>Amphibia</taxon>
        <taxon>Gymnophiona</taxon>
        <taxon>Geotrypetes</taxon>
    </lineage>
</organism>
<evidence type="ECO:0000256" key="5">
    <source>
        <dbReference type="ARBA" id="ARBA00022729"/>
    </source>
</evidence>
<comment type="subcellular location">
    <subcellularLocation>
        <location evidence="1">Endoplasmic reticulum lumen</location>
    </subcellularLocation>
</comment>
<evidence type="ECO:0000256" key="6">
    <source>
        <dbReference type="ARBA" id="ARBA00022824"/>
    </source>
</evidence>
<dbReference type="Gene3D" id="1.25.10.10">
    <property type="entry name" value="Leucine-rich Repeat Variant"/>
    <property type="match status" value="1"/>
</dbReference>
<keyword evidence="9" id="KW-0325">Glycoprotein</keyword>
<dbReference type="FunFam" id="1.25.10.10:FF:000148">
    <property type="entry name" value="SIL1 nucleotide exchange factor"/>
    <property type="match status" value="1"/>
</dbReference>
<dbReference type="AlphaFoldDB" id="A0A6P8PI74"/>
<reference evidence="14 15" key="1">
    <citation type="submission" date="2025-04" db="UniProtKB">
        <authorList>
            <consortium name="RefSeq"/>
        </authorList>
    </citation>
    <scope>IDENTIFICATION</scope>
</reference>
<evidence type="ECO:0000256" key="11">
    <source>
        <dbReference type="SAM" id="SignalP"/>
    </source>
</evidence>
<dbReference type="RefSeq" id="XP_033783538.1">
    <property type="nucleotide sequence ID" value="XM_033927647.1"/>
</dbReference>
<evidence type="ECO:0000256" key="2">
    <source>
        <dbReference type="ARBA" id="ARBA00010588"/>
    </source>
</evidence>
<comment type="function">
    <text evidence="10">Required for protein translocation and folding in the endoplasmic reticulum (ER). Functions as a nucleotide exchange factor for the ER lumenal chaperone HSPA5.</text>
</comment>
<dbReference type="OrthoDB" id="448649at2759"/>
<accession>A0A6P8PI74</accession>
<evidence type="ECO:0000256" key="4">
    <source>
        <dbReference type="ARBA" id="ARBA00022448"/>
    </source>
</evidence>
<dbReference type="CTD" id="64374"/>
<evidence type="ECO:0000313" key="14">
    <source>
        <dbReference type="RefSeq" id="XP_033783538.1"/>
    </source>
</evidence>
<dbReference type="KEGG" id="gsh:117351806"/>
<keyword evidence="4" id="KW-0813">Transport</keyword>
<evidence type="ECO:0000313" key="16">
    <source>
        <dbReference type="RefSeq" id="XP_033783540.1"/>
    </source>
</evidence>
<dbReference type="RefSeq" id="XP_033783541.1">
    <property type="nucleotide sequence ID" value="XM_033927650.1"/>
</dbReference>
<evidence type="ECO:0000313" key="17">
    <source>
        <dbReference type="RefSeq" id="XP_033783541.1"/>
    </source>
</evidence>
<gene>
    <name evidence="14 15 16 17" type="primary">SIL1</name>
</gene>
<dbReference type="InterPro" id="IPR050693">
    <property type="entry name" value="Hsp70_NEF-Inhibitors"/>
</dbReference>
<dbReference type="GeneID" id="117351806"/>
<dbReference type="InterPro" id="IPR013918">
    <property type="entry name" value="Nucleotide_exch_fac_Fes1"/>
</dbReference>
<evidence type="ECO:0000256" key="3">
    <source>
        <dbReference type="ARBA" id="ARBA00015352"/>
    </source>
</evidence>
<feature type="signal peptide" evidence="11">
    <location>
        <begin position="1"/>
        <end position="30"/>
    </location>
</feature>
<dbReference type="PANTHER" id="PTHR19316:SF35">
    <property type="entry name" value="NUCLEOTIDE EXCHANGE FACTOR SIL1"/>
    <property type="match status" value="1"/>
</dbReference>
<protein>
    <recommendedName>
        <fullName evidence="3">Nucleotide exchange factor SIL1</fullName>
    </recommendedName>
</protein>
<evidence type="ECO:0000256" key="1">
    <source>
        <dbReference type="ARBA" id="ARBA00004319"/>
    </source>
</evidence>
<evidence type="ECO:0000256" key="7">
    <source>
        <dbReference type="ARBA" id="ARBA00022927"/>
    </source>
</evidence>
<evidence type="ECO:0000256" key="9">
    <source>
        <dbReference type="ARBA" id="ARBA00023180"/>
    </source>
</evidence>
<feature type="chain" id="PRO_5044653926" description="Nucleotide exchange factor SIL1" evidence="11">
    <location>
        <begin position="31"/>
        <end position="465"/>
    </location>
</feature>
<dbReference type="GO" id="GO:0000774">
    <property type="term" value="F:adenyl-nucleotide exchange factor activity"/>
    <property type="evidence" value="ECO:0007669"/>
    <property type="project" value="TreeGrafter"/>
</dbReference>
<dbReference type="SUPFAM" id="SSF48371">
    <property type="entry name" value="ARM repeat"/>
    <property type="match status" value="1"/>
</dbReference>
<dbReference type="GO" id="GO:0005788">
    <property type="term" value="C:endoplasmic reticulum lumen"/>
    <property type="evidence" value="ECO:0007669"/>
    <property type="project" value="UniProtKB-SubCell"/>
</dbReference>
<name>A0A6P8PI74_GEOSA</name>
<evidence type="ECO:0000313" key="15">
    <source>
        <dbReference type="RefSeq" id="XP_033783539.1"/>
    </source>
</evidence>
<evidence type="ECO:0000256" key="8">
    <source>
        <dbReference type="ARBA" id="ARBA00023010"/>
    </source>
</evidence>
<evidence type="ECO:0000259" key="12">
    <source>
        <dbReference type="Pfam" id="PF08609"/>
    </source>
</evidence>
<feature type="domain" description="Nucleotide exchange factor Fes1" evidence="12">
    <location>
        <begin position="155"/>
        <end position="227"/>
    </location>
</feature>
<evidence type="ECO:0000256" key="10">
    <source>
        <dbReference type="ARBA" id="ARBA00037748"/>
    </source>
</evidence>